<proteinExistence type="predicted"/>
<dbReference type="AlphaFoldDB" id="A0A8J7DW32"/>
<gene>
    <name evidence="1" type="ORF">IQ249_09845</name>
</gene>
<accession>A0A8J7DW32</accession>
<evidence type="ECO:0000313" key="2">
    <source>
        <dbReference type="Proteomes" id="UP000654482"/>
    </source>
</evidence>
<dbReference type="RefSeq" id="WP_194029292.1">
    <property type="nucleotide sequence ID" value="NZ_JADEWZ010000012.1"/>
</dbReference>
<name>A0A8J7DW32_9CYAN</name>
<protein>
    <submittedName>
        <fullName evidence="1">DUF1822 family protein</fullName>
    </submittedName>
</protein>
<comment type="caution">
    <text evidence="1">The sequence shown here is derived from an EMBL/GenBank/DDBJ whole genome shotgun (WGS) entry which is preliminary data.</text>
</comment>
<dbReference type="EMBL" id="JADEWZ010000012">
    <property type="protein sequence ID" value="MBE9116197.1"/>
    <property type="molecule type" value="Genomic_DNA"/>
</dbReference>
<reference evidence="1" key="1">
    <citation type="submission" date="2020-10" db="EMBL/GenBank/DDBJ databases">
        <authorList>
            <person name="Castelo-Branco R."/>
            <person name="Eusebio N."/>
            <person name="Adriana R."/>
            <person name="Vieira A."/>
            <person name="Brugerolle De Fraissinette N."/>
            <person name="Rezende De Castro R."/>
            <person name="Schneider M.P."/>
            <person name="Vasconcelos V."/>
            <person name="Leao P.N."/>
        </authorList>
    </citation>
    <scope>NUCLEOTIDE SEQUENCE</scope>
    <source>
        <strain evidence="1">LEGE 07157</strain>
    </source>
</reference>
<keyword evidence="2" id="KW-1185">Reference proteome</keyword>
<dbReference type="Proteomes" id="UP000654482">
    <property type="component" value="Unassembled WGS sequence"/>
</dbReference>
<dbReference type="InterPro" id="IPR014951">
    <property type="entry name" value="DUF1822"/>
</dbReference>
<evidence type="ECO:0000313" key="1">
    <source>
        <dbReference type="EMBL" id="MBE9116197.1"/>
    </source>
</evidence>
<sequence>MMFVFADPSQLWLEIPTQIQEKSWQQSQPFSSPSRRWRAYLNRVCLDVFLPWLQEEYAPNAKVFPNVKALESVWEATNGTAITVGEKRLVLIPTEAVDDGELRVPQEWLDIPSWAGDYYLAVQVNPDEQWIRVWGYTTHEKLKQEGCYDARDRVYSLDKDELICDLSVLWVAQQHCPQETTQAAIAPLPTLPKVQAENLIQRLGNPEVTFPHLAVPFKLWGALLENENWRKQFYQKRLGRVSQAAQLGQWFGDLFETGWQSVESVFPESRNLATRFRRAASEAEVERVKLIALDSESEGQTVVLSMGLSETDDDRVRVRLQLHPQRGNDYLPTGVRLVLQSEEGKVLKQVEARSRDNFVQIPSFKCFPGFRFRVQVKLDKVSVTEDFVV</sequence>
<organism evidence="1 2">
    <name type="scientific">Lusitaniella coriacea LEGE 07157</name>
    <dbReference type="NCBI Taxonomy" id="945747"/>
    <lineage>
        <taxon>Bacteria</taxon>
        <taxon>Bacillati</taxon>
        <taxon>Cyanobacteriota</taxon>
        <taxon>Cyanophyceae</taxon>
        <taxon>Spirulinales</taxon>
        <taxon>Lusitaniellaceae</taxon>
        <taxon>Lusitaniella</taxon>
    </lineage>
</organism>
<dbReference type="Pfam" id="PF08852">
    <property type="entry name" value="DUF1822"/>
    <property type="match status" value="1"/>
</dbReference>